<reference evidence="2 3" key="1">
    <citation type="submission" date="2016-05" db="EMBL/GenBank/DDBJ databases">
        <title>Complete Genome and Methylome Analysis of Psychrotrophic Bacterial Isolates from Antarctic Lake Untersee.</title>
        <authorList>
            <person name="Fomenkov A."/>
            <person name="Akimov V.N."/>
            <person name="Vasilyeva L.V."/>
            <person name="Andersen D."/>
            <person name="Vincze T."/>
            <person name="Roberts R.J."/>
        </authorList>
    </citation>
    <scope>NUCLEOTIDE SEQUENCE [LARGE SCALE GENOMIC DNA]</scope>
    <source>
        <strain evidence="2 3">U14-5</strain>
    </source>
</reference>
<dbReference type="STRING" id="257708.RGI145_10325"/>
<dbReference type="RefSeq" id="WP_075798276.1">
    <property type="nucleotide sequence ID" value="NZ_CP015583.1"/>
</dbReference>
<dbReference type="SUPFAM" id="SSF63829">
    <property type="entry name" value="Calcium-dependent phosphotriesterase"/>
    <property type="match status" value="1"/>
</dbReference>
<dbReference type="KEGG" id="rgi:RGI145_10325"/>
<proteinExistence type="predicted"/>
<evidence type="ECO:0000256" key="1">
    <source>
        <dbReference type="SAM" id="MobiDB-lite"/>
    </source>
</evidence>
<dbReference type="AlphaFoldDB" id="A0A1L7AF55"/>
<dbReference type="PANTHER" id="PTHR35399:SF2">
    <property type="entry name" value="DUF839 DOMAIN-CONTAINING PROTEIN"/>
    <property type="match status" value="1"/>
</dbReference>
<organism evidence="2 3">
    <name type="scientific">Roseomonas gilardii</name>
    <dbReference type="NCBI Taxonomy" id="257708"/>
    <lineage>
        <taxon>Bacteria</taxon>
        <taxon>Pseudomonadati</taxon>
        <taxon>Pseudomonadota</taxon>
        <taxon>Alphaproteobacteria</taxon>
        <taxon>Acetobacterales</taxon>
        <taxon>Roseomonadaceae</taxon>
        <taxon>Roseomonas</taxon>
    </lineage>
</organism>
<protein>
    <submittedName>
        <fullName evidence="2">dTDP-glucose 4,6-dehydratase</fullName>
    </submittedName>
</protein>
<feature type="compositionally biased region" description="Low complexity" evidence="1">
    <location>
        <begin position="625"/>
        <end position="635"/>
    </location>
</feature>
<dbReference type="EMBL" id="CP015583">
    <property type="protein sequence ID" value="APT57434.1"/>
    <property type="molecule type" value="Genomic_DNA"/>
</dbReference>
<accession>A0A1L7AF55</accession>
<dbReference type="InterPro" id="IPR008557">
    <property type="entry name" value="PhoX"/>
</dbReference>
<dbReference type="Pfam" id="PF05787">
    <property type="entry name" value="PhoX"/>
    <property type="match status" value="1"/>
</dbReference>
<dbReference type="PANTHER" id="PTHR35399">
    <property type="entry name" value="SLR8030 PROTEIN"/>
    <property type="match status" value="1"/>
</dbReference>
<feature type="region of interest" description="Disordered" evidence="1">
    <location>
        <begin position="625"/>
        <end position="644"/>
    </location>
</feature>
<dbReference type="InterPro" id="IPR006311">
    <property type="entry name" value="TAT_signal"/>
</dbReference>
<evidence type="ECO:0000313" key="3">
    <source>
        <dbReference type="Proteomes" id="UP000185494"/>
    </source>
</evidence>
<dbReference type="Proteomes" id="UP000185494">
    <property type="component" value="Chromosome 1"/>
</dbReference>
<dbReference type="PROSITE" id="PS51318">
    <property type="entry name" value="TAT"/>
    <property type="match status" value="1"/>
</dbReference>
<dbReference type="eggNOG" id="COG3211">
    <property type="taxonomic scope" value="Bacteria"/>
</dbReference>
<name>A0A1L7AF55_9PROT</name>
<gene>
    <name evidence="2" type="ORF">RGI145_10325</name>
</gene>
<evidence type="ECO:0000313" key="2">
    <source>
        <dbReference type="EMBL" id="APT57434.1"/>
    </source>
</evidence>
<sequence>MSITVEQPLAAADADLDEIGVNASPEPDFQAVLGRRLVRRSFFRGVLGAATVATLGSALPGSRPAMAAGSAPMGQGRGLSSLTFPEIQHGPRPDLAVAEGYEARVLIRWGDKVLPGAPEFDPHRQTAAAQAQQFGYNNDFQAFLPLPRGSASPDHGLLWVNHEYPEAQMMFPGLDAKTMGDALTREQVDVTMQSIGGSVVEVRRQDGVWQTVLGQHNRRVTATTPMRVSGPAAGDSRLRTGADPEGRNVLGMIGNCAGGVTPWGTILTCEENFDTYFSGDATKGPEAAAWKRMGLNGKSNQGWGRFHDRFDLGKEPNEPNRFGWVVEIDPYDPASTPVKRTALGRFKHEAATTALTPDGHVVVYTGDDQRFEYLYRFVSRDRYDPKDREANRDLLDHGILSVARFGDDGQVEWLPLVFGQGPLTPENGFRSAADVMIDVRRAADLLRATPMDRPEDVEPNPVTGRVYVVLTNNNQRKADQTDKANPRARNLHGQILEMTPPDRNGRPDHGATRFAWEMFIMAGNPEIEEHQASYGAGVTRSGWFACPDNIAFDGQGRLWIATDQGEQQAANGIGDGIWACDTTGRGRAVTRMFFRTPTGAEMCGPVFTPDSRSFFVAVQHPANDDPTTTYAAPTTRWPDFRDDMPPRPSVVSIVRKDGGIIGS</sequence>